<proteinExistence type="inferred from homology"/>
<feature type="domain" description="Solute-binding protein family 3/N-terminal" evidence="5">
    <location>
        <begin position="54"/>
        <end position="275"/>
    </location>
</feature>
<keyword evidence="2" id="KW-0813">Transport</keyword>
<gene>
    <name evidence="6" type="ORF">PW252_03965</name>
</gene>
<comment type="similarity">
    <text evidence="1">Belongs to the bacterial solute-binding protein 3 family.</text>
</comment>
<keyword evidence="4" id="KW-1133">Transmembrane helix</keyword>
<evidence type="ECO:0000256" key="2">
    <source>
        <dbReference type="ARBA" id="ARBA00022448"/>
    </source>
</evidence>
<dbReference type="InterPro" id="IPR051455">
    <property type="entry name" value="Bact_solute-bind_prot3"/>
</dbReference>
<reference evidence="6" key="1">
    <citation type="submission" date="2023-02" db="EMBL/GenBank/DDBJ databases">
        <title>Streptococcus sp. Genome Sequencing and Assembly.</title>
        <authorList>
            <person name="Shore S.M."/>
            <person name="Nicholson T.L."/>
        </authorList>
    </citation>
    <scope>NUCLEOTIDE SEQUENCE</scope>
    <source>
        <strain evidence="6">29887</strain>
    </source>
</reference>
<evidence type="ECO:0000256" key="3">
    <source>
        <dbReference type="ARBA" id="ARBA00022729"/>
    </source>
</evidence>
<organism evidence="6">
    <name type="scientific">Streptococcus iners</name>
    <dbReference type="NCBI Taxonomy" id="3028084"/>
    <lineage>
        <taxon>Bacteria</taxon>
        <taxon>Bacillati</taxon>
        <taxon>Bacillota</taxon>
        <taxon>Bacilli</taxon>
        <taxon>Lactobacillales</taxon>
        <taxon>Streptococcaceae</taxon>
        <taxon>Streptococcus</taxon>
    </lineage>
</organism>
<dbReference type="GO" id="GO:0030288">
    <property type="term" value="C:outer membrane-bounded periplasmic space"/>
    <property type="evidence" value="ECO:0007669"/>
    <property type="project" value="TreeGrafter"/>
</dbReference>
<sequence>MTDKKVNLFLAVRLAIISILTLFFIHINQTVVQTETPAPITNSDQVQAIIDRGVLRVGVKQDVPNFGFKNPDTYEFEGMEIDIARKIADELGVDIEFTPVTAQTRGPLLDNGQVDMVIATFTITDERKLLYNFTNPYYTDAVGLLVNKDSGIETFTDLDGKTVGVAQGSITRKLITDLADKYGISVSFAELGSYPELSVSLRAHRIDSFSVDQSILSGYIGSKSKLLDFSFSASDYGIATKLSNKDLNAYLNSLIETWHNDGSLQAIYDANGLKPVTETDE</sequence>
<protein>
    <submittedName>
        <fullName evidence="6">Transporter substrate-binding domain-containing protein</fullName>
    </submittedName>
</protein>
<dbReference type="GO" id="GO:0005576">
    <property type="term" value="C:extracellular region"/>
    <property type="evidence" value="ECO:0007669"/>
    <property type="project" value="TreeGrafter"/>
</dbReference>
<feature type="transmembrane region" description="Helical" evidence="4">
    <location>
        <begin position="7"/>
        <end position="27"/>
    </location>
</feature>
<keyword evidence="4" id="KW-0812">Transmembrane</keyword>
<dbReference type="Gene3D" id="3.40.190.10">
    <property type="entry name" value="Periplasmic binding protein-like II"/>
    <property type="match status" value="2"/>
</dbReference>
<keyword evidence="3" id="KW-0732">Signal</keyword>
<dbReference type="Pfam" id="PF00497">
    <property type="entry name" value="SBP_bac_3"/>
    <property type="match status" value="1"/>
</dbReference>
<evidence type="ECO:0000256" key="1">
    <source>
        <dbReference type="ARBA" id="ARBA00010333"/>
    </source>
</evidence>
<evidence type="ECO:0000259" key="5">
    <source>
        <dbReference type="SMART" id="SM00062"/>
    </source>
</evidence>
<dbReference type="PANTHER" id="PTHR30085">
    <property type="entry name" value="AMINO ACID ABC TRANSPORTER PERMEASE"/>
    <property type="match status" value="1"/>
</dbReference>
<dbReference type="AlphaFoldDB" id="A0AA96VMK4"/>
<evidence type="ECO:0000256" key="4">
    <source>
        <dbReference type="SAM" id="Phobius"/>
    </source>
</evidence>
<keyword evidence="4" id="KW-0472">Membrane</keyword>
<accession>A0AA96VMK4</accession>
<dbReference type="RefSeq" id="WP_248051386.1">
    <property type="nucleotide sequence ID" value="NZ_CP118735.1"/>
</dbReference>
<dbReference type="SUPFAM" id="SSF53850">
    <property type="entry name" value="Periplasmic binding protein-like II"/>
    <property type="match status" value="1"/>
</dbReference>
<name>A0AA96VMK4_9STRE</name>
<dbReference type="GO" id="GO:0006865">
    <property type="term" value="P:amino acid transport"/>
    <property type="evidence" value="ECO:0007669"/>
    <property type="project" value="TreeGrafter"/>
</dbReference>
<dbReference type="KEGG" id="sins:PW252_03965"/>
<dbReference type="SMART" id="SM00062">
    <property type="entry name" value="PBPb"/>
    <property type="match status" value="1"/>
</dbReference>
<dbReference type="EMBL" id="CP118735">
    <property type="protein sequence ID" value="WNY51807.1"/>
    <property type="molecule type" value="Genomic_DNA"/>
</dbReference>
<evidence type="ECO:0000313" key="6">
    <source>
        <dbReference type="EMBL" id="WNY51807.1"/>
    </source>
</evidence>
<dbReference type="InterPro" id="IPR001638">
    <property type="entry name" value="Solute-binding_3/MltF_N"/>
</dbReference>
<dbReference type="PANTHER" id="PTHR30085:SF6">
    <property type="entry name" value="ABC TRANSPORTER GLUTAMINE-BINDING PROTEIN GLNH"/>
    <property type="match status" value="1"/>
</dbReference>